<comment type="caution">
    <text evidence="3">The sequence shown here is derived from an EMBL/GenBank/DDBJ whole genome shotgun (WGS) entry which is preliminary data.</text>
</comment>
<evidence type="ECO:0000256" key="2">
    <source>
        <dbReference type="SAM" id="Phobius"/>
    </source>
</evidence>
<sequence length="155" mass="16576">MAAPDDPAPAPRAPARDETPGGTPGQATGAAPTAPGRTRIVLAEVSRREPDADRARAELAQQTRVGEALVRGLVRAQLALALRLSLVVLIGLGGLPWLFAIAPSVGRVTVFGINLPWLLLGLVSFPFLIAVGWAYVWLAERNEQDFTDLVQRPER</sequence>
<dbReference type="EMBL" id="JXSX01000001">
    <property type="protein sequence ID" value="KIR64316.1"/>
    <property type="molecule type" value="Genomic_DNA"/>
</dbReference>
<reference evidence="3 4" key="1">
    <citation type="submission" date="2015-01" db="EMBL/GenBank/DDBJ databases">
        <title>Sequencing and annotation of Micromonospora carbonacea strain JXNU-1 genome.</title>
        <authorList>
            <person name="Long Z."/>
            <person name="Huang Y."/>
            <person name="Jiang Y."/>
        </authorList>
    </citation>
    <scope>NUCLEOTIDE SEQUENCE [LARGE SCALE GENOMIC DNA]</scope>
    <source>
        <strain evidence="3 4">JXNU-1</strain>
    </source>
</reference>
<feature type="region of interest" description="Disordered" evidence="1">
    <location>
        <begin position="1"/>
        <end position="37"/>
    </location>
</feature>
<evidence type="ECO:0000313" key="3">
    <source>
        <dbReference type="EMBL" id="KIR64316.1"/>
    </source>
</evidence>
<keyword evidence="2" id="KW-1133">Transmembrane helix</keyword>
<evidence type="ECO:0000313" key="4">
    <source>
        <dbReference type="Proteomes" id="UP000032254"/>
    </source>
</evidence>
<keyword evidence="4" id="KW-1185">Reference proteome</keyword>
<dbReference type="AlphaFoldDB" id="A0A0D0WZ84"/>
<dbReference type="PATRIC" id="fig|47853.6.peg.219"/>
<organism evidence="3 4">
    <name type="scientific">Micromonospora haikouensis</name>
    <dbReference type="NCBI Taxonomy" id="686309"/>
    <lineage>
        <taxon>Bacteria</taxon>
        <taxon>Bacillati</taxon>
        <taxon>Actinomycetota</taxon>
        <taxon>Actinomycetes</taxon>
        <taxon>Micromonosporales</taxon>
        <taxon>Micromonosporaceae</taxon>
        <taxon>Micromonospora</taxon>
    </lineage>
</organism>
<name>A0A0D0WZ84_9ACTN</name>
<gene>
    <name evidence="3" type="ORF">TK50_01000</name>
</gene>
<proteinExistence type="predicted"/>
<keyword evidence="2" id="KW-0472">Membrane</keyword>
<feature type="transmembrane region" description="Helical" evidence="2">
    <location>
        <begin position="80"/>
        <end position="105"/>
    </location>
</feature>
<evidence type="ECO:0008006" key="5">
    <source>
        <dbReference type="Google" id="ProtNLM"/>
    </source>
</evidence>
<protein>
    <recommendedName>
        <fullName evidence="5">DUF485 domain-containing protein</fullName>
    </recommendedName>
</protein>
<keyword evidence="2" id="KW-0812">Transmembrane</keyword>
<feature type="compositionally biased region" description="Low complexity" evidence="1">
    <location>
        <begin position="25"/>
        <end position="36"/>
    </location>
</feature>
<evidence type="ECO:0000256" key="1">
    <source>
        <dbReference type="SAM" id="MobiDB-lite"/>
    </source>
</evidence>
<dbReference type="Proteomes" id="UP000032254">
    <property type="component" value="Unassembled WGS sequence"/>
</dbReference>
<feature type="compositionally biased region" description="Pro residues" evidence="1">
    <location>
        <begin position="1"/>
        <end position="12"/>
    </location>
</feature>
<feature type="transmembrane region" description="Helical" evidence="2">
    <location>
        <begin position="117"/>
        <end position="138"/>
    </location>
</feature>
<accession>A0A0D0WZ84</accession>